<reference evidence="3 4" key="1">
    <citation type="submission" date="2023-07" db="EMBL/GenBank/DDBJ databases">
        <title>Genomic Encyclopedia of Type Strains, Phase IV (KMG-IV): sequencing the most valuable type-strain genomes for metagenomic binning, comparative biology and taxonomic classification.</title>
        <authorList>
            <person name="Goeker M."/>
        </authorList>
    </citation>
    <scope>NUCLEOTIDE SEQUENCE [LARGE SCALE GENOMIC DNA]</scope>
    <source>
        <strain evidence="3 4">DSM 100301</strain>
    </source>
</reference>
<dbReference type="EMBL" id="JAUSWH010000011">
    <property type="protein sequence ID" value="MDQ0456973.1"/>
    <property type="molecule type" value="Genomic_DNA"/>
</dbReference>
<dbReference type="RefSeq" id="WP_307159157.1">
    <property type="nucleotide sequence ID" value="NZ_JAUSWH010000011.1"/>
</dbReference>
<keyword evidence="2" id="KW-1133">Transmembrane helix</keyword>
<dbReference type="Proteomes" id="UP001235269">
    <property type="component" value="Unassembled WGS sequence"/>
</dbReference>
<evidence type="ECO:0000256" key="2">
    <source>
        <dbReference type="SAM" id="Phobius"/>
    </source>
</evidence>
<proteinExistence type="predicted"/>
<evidence type="ECO:0008006" key="5">
    <source>
        <dbReference type="Google" id="ProtNLM"/>
    </source>
</evidence>
<dbReference type="Pfam" id="PF19495">
    <property type="entry name" value="DUF6030"/>
    <property type="match status" value="1"/>
</dbReference>
<evidence type="ECO:0000313" key="3">
    <source>
        <dbReference type="EMBL" id="MDQ0456973.1"/>
    </source>
</evidence>
<dbReference type="InterPro" id="IPR046071">
    <property type="entry name" value="DUF6030"/>
</dbReference>
<keyword evidence="2" id="KW-0812">Transmembrane</keyword>
<sequence length="281" mass="31338">MLPDAGQPKPGPGDPRSDRGSRRGGRVVFVALLLVMLLGLTLTVLLANDQRHLKALLAYLPLSFSAPQVEDEPVALRGRRLPPLSVRVPAGIFKPPPLLERAVFLRRFRLRGADFCADMQAVGLANGGWNRSAFEQGAFECISEKTEAAPRPDADPPSFFMVVRGDSSGQIVQIRLKIVEPGESGEVRRRFDAALDLMLKKTGWLDFADTVARMRRLDPVEVNHFGIGFKMTKEFMGPHRYNISMMLEDDGELDRRTRAILQARPTLAPPHRETSLWPLRP</sequence>
<keyword evidence="2" id="KW-0472">Membrane</keyword>
<feature type="transmembrane region" description="Helical" evidence="2">
    <location>
        <begin position="27"/>
        <end position="47"/>
    </location>
</feature>
<feature type="region of interest" description="Disordered" evidence="1">
    <location>
        <begin position="1"/>
        <end position="22"/>
    </location>
</feature>
<gene>
    <name evidence="3" type="ORF">QO005_003318</name>
</gene>
<accession>A0ABU0IFE4</accession>
<evidence type="ECO:0000256" key="1">
    <source>
        <dbReference type="SAM" id="MobiDB-lite"/>
    </source>
</evidence>
<comment type="caution">
    <text evidence="3">The sequence shown here is derived from an EMBL/GenBank/DDBJ whole genome shotgun (WGS) entry which is preliminary data.</text>
</comment>
<keyword evidence="4" id="KW-1185">Reference proteome</keyword>
<evidence type="ECO:0000313" key="4">
    <source>
        <dbReference type="Proteomes" id="UP001235269"/>
    </source>
</evidence>
<protein>
    <recommendedName>
        <fullName evidence="5">Exopolysaccharide biosynthesis protein</fullName>
    </recommendedName>
</protein>
<organism evidence="3 4">
    <name type="scientific">Rhizobium paknamense</name>
    <dbReference type="NCBI Taxonomy" id="1206817"/>
    <lineage>
        <taxon>Bacteria</taxon>
        <taxon>Pseudomonadati</taxon>
        <taxon>Pseudomonadota</taxon>
        <taxon>Alphaproteobacteria</taxon>
        <taxon>Hyphomicrobiales</taxon>
        <taxon>Rhizobiaceae</taxon>
        <taxon>Rhizobium/Agrobacterium group</taxon>
        <taxon>Rhizobium</taxon>
    </lineage>
</organism>
<name>A0ABU0IFE4_9HYPH</name>